<sequence>MAARLACFGNLSTMPKRPKQSCSVSSPKTRRTAGPLHWLPARQQTLVQPMCASLSASSPMAFEGGKEGQRDGRGVKEAPVPPRTERPPPAALAQPAAGWGAAPARSLFAPTTRVSLNGLLPRLQRSLRNATEVVWDRTDGTSKL</sequence>
<reference evidence="2 3" key="1">
    <citation type="journal article" date="2020" name="Cell">
        <title>Large-Scale Comparative Analyses of Tick Genomes Elucidate Their Genetic Diversity and Vector Capacities.</title>
        <authorList>
            <consortium name="Tick Genome and Microbiome Consortium (TIGMIC)"/>
            <person name="Jia N."/>
            <person name="Wang J."/>
            <person name="Shi W."/>
            <person name="Du L."/>
            <person name="Sun Y."/>
            <person name="Zhan W."/>
            <person name="Jiang J.F."/>
            <person name="Wang Q."/>
            <person name="Zhang B."/>
            <person name="Ji P."/>
            <person name="Bell-Sakyi L."/>
            <person name="Cui X.M."/>
            <person name="Yuan T.T."/>
            <person name="Jiang B.G."/>
            <person name="Yang W.F."/>
            <person name="Lam T.T."/>
            <person name="Chang Q.C."/>
            <person name="Ding S.J."/>
            <person name="Wang X.J."/>
            <person name="Zhu J.G."/>
            <person name="Ruan X.D."/>
            <person name="Zhao L."/>
            <person name="Wei J.T."/>
            <person name="Ye R.Z."/>
            <person name="Que T.C."/>
            <person name="Du C.H."/>
            <person name="Zhou Y.H."/>
            <person name="Cheng J.X."/>
            <person name="Dai P.F."/>
            <person name="Guo W.B."/>
            <person name="Han X.H."/>
            <person name="Huang E.J."/>
            <person name="Li L.F."/>
            <person name="Wei W."/>
            <person name="Gao Y.C."/>
            <person name="Liu J.Z."/>
            <person name="Shao H.Z."/>
            <person name="Wang X."/>
            <person name="Wang C.C."/>
            <person name="Yang T.C."/>
            <person name="Huo Q.B."/>
            <person name="Li W."/>
            <person name="Chen H.Y."/>
            <person name="Chen S.E."/>
            <person name="Zhou L.G."/>
            <person name="Ni X.B."/>
            <person name="Tian J.H."/>
            <person name="Sheng Y."/>
            <person name="Liu T."/>
            <person name="Pan Y.S."/>
            <person name="Xia L.Y."/>
            <person name="Li J."/>
            <person name="Zhao F."/>
            <person name="Cao W.C."/>
        </authorList>
    </citation>
    <scope>NUCLEOTIDE SEQUENCE [LARGE SCALE GENOMIC DNA]</scope>
    <source>
        <strain evidence="2">HaeL-2018</strain>
    </source>
</reference>
<evidence type="ECO:0000313" key="3">
    <source>
        <dbReference type="Proteomes" id="UP000821853"/>
    </source>
</evidence>
<dbReference type="VEuPathDB" id="VectorBase:HLOH_042187"/>
<dbReference type="EMBL" id="JABSTR010000001">
    <property type="protein sequence ID" value="KAH9362742.1"/>
    <property type="molecule type" value="Genomic_DNA"/>
</dbReference>
<dbReference type="AlphaFoldDB" id="A0A9J6F939"/>
<gene>
    <name evidence="2" type="ORF">HPB48_001161</name>
</gene>
<protein>
    <submittedName>
        <fullName evidence="2">Uncharacterized protein</fullName>
    </submittedName>
</protein>
<keyword evidence="3" id="KW-1185">Reference proteome</keyword>
<feature type="region of interest" description="Disordered" evidence="1">
    <location>
        <begin position="58"/>
        <end position="98"/>
    </location>
</feature>
<feature type="compositionally biased region" description="Pro residues" evidence="1">
    <location>
        <begin position="79"/>
        <end position="90"/>
    </location>
</feature>
<evidence type="ECO:0000256" key="1">
    <source>
        <dbReference type="SAM" id="MobiDB-lite"/>
    </source>
</evidence>
<proteinExistence type="predicted"/>
<comment type="caution">
    <text evidence="2">The sequence shown here is derived from an EMBL/GenBank/DDBJ whole genome shotgun (WGS) entry which is preliminary data.</text>
</comment>
<feature type="region of interest" description="Disordered" evidence="1">
    <location>
        <begin position="1"/>
        <end position="37"/>
    </location>
</feature>
<name>A0A9J6F939_HAELO</name>
<feature type="compositionally biased region" description="Basic and acidic residues" evidence="1">
    <location>
        <begin position="64"/>
        <end position="76"/>
    </location>
</feature>
<accession>A0A9J6F939</accession>
<evidence type="ECO:0000313" key="2">
    <source>
        <dbReference type="EMBL" id="KAH9362742.1"/>
    </source>
</evidence>
<organism evidence="2 3">
    <name type="scientific">Haemaphysalis longicornis</name>
    <name type="common">Bush tick</name>
    <dbReference type="NCBI Taxonomy" id="44386"/>
    <lineage>
        <taxon>Eukaryota</taxon>
        <taxon>Metazoa</taxon>
        <taxon>Ecdysozoa</taxon>
        <taxon>Arthropoda</taxon>
        <taxon>Chelicerata</taxon>
        <taxon>Arachnida</taxon>
        <taxon>Acari</taxon>
        <taxon>Parasitiformes</taxon>
        <taxon>Ixodida</taxon>
        <taxon>Ixodoidea</taxon>
        <taxon>Ixodidae</taxon>
        <taxon>Haemaphysalinae</taxon>
        <taxon>Haemaphysalis</taxon>
    </lineage>
</organism>
<dbReference type="Proteomes" id="UP000821853">
    <property type="component" value="Chromosome 1"/>
</dbReference>